<proteinExistence type="predicted"/>
<dbReference type="InterPro" id="IPR016181">
    <property type="entry name" value="Acyl_CoA_acyltransferase"/>
</dbReference>
<name>A0ABU5C3N6_9BACI</name>
<protein>
    <submittedName>
        <fullName evidence="2">GNAT family protein</fullName>
        <ecNumber evidence="2">2.-.-.-</ecNumber>
    </submittedName>
</protein>
<dbReference type="InterPro" id="IPR000182">
    <property type="entry name" value="GNAT_dom"/>
</dbReference>
<dbReference type="EMBL" id="JAWDIP010000003">
    <property type="protein sequence ID" value="MDY0393932.1"/>
    <property type="molecule type" value="Genomic_DNA"/>
</dbReference>
<sequence>MNPFNEKGIMSRAFKEILDYGFKNLELNRMEAYVADGNLKSKALPKRFGFLEEGKIRQAEWLYDHYEDEIIYGLLAKDWK</sequence>
<dbReference type="InterPro" id="IPR051908">
    <property type="entry name" value="Ribosomal_N-acetyltransferase"/>
</dbReference>
<dbReference type="Pfam" id="PF13302">
    <property type="entry name" value="Acetyltransf_3"/>
    <property type="match status" value="1"/>
</dbReference>
<keyword evidence="2" id="KW-0808">Transferase</keyword>
<evidence type="ECO:0000313" key="3">
    <source>
        <dbReference type="Proteomes" id="UP001281447"/>
    </source>
</evidence>
<dbReference type="EC" id="2.-.-.-" evidence="2"/>
<dbReference type="PANTHER" id="PTHR43441:SF12">
    <property type="entry name" value="RIBOSOMAL N-ACETYLTRANSFERASE YDAF-RELATED"/>
    <property type="match status" value="1"/>
</dbReference>
<feature type="domain" description="N-acetyltransferase" evidence="1">
    <location>
        <begin position="4"/>
        <end position="50"/>
    </location>
</feature>
<comment type="caution">
    <text evidence="2">The sequence shown here is derived from an EMBL/GenBank/DDBJ whole genome shotgun (WGS) entry which is preliminary data.</text>
</comment>
<evidence type="ECO:0000259" key="1">
    <source>
        <dbReference type="Pfam" id="PF13302"/>
    </source>
</evidence>
<dbReference type="SUPFAM" id="SSF55729">
    <property type="entry name" value="Acyl-CoA N-acyltransferases (Nat)"/>
    <property type="match status" value="1"/>
</dbReference>
<accession>A0ABU5C3N6</accession>
<dbReference type="Proteomes" id="UP001281447">
    <property type="component" value="Unassembled WGS sequence"/>
</dbReference>
<dbReference type="GO" id="GO:0016740">
    <property type="term" value="F:transferase activity"/>
    <property type="evidence" value="ECO:0007669"/>
    <property type="project" value="UniProtKB-KW"/>
</dbReference>
<keyword evidence="3" id="KW-1185">Reference proteome</keyword>
<evidence type="ECO:0000313" key="2">
    <source>
        <dbReference type="EMBL" id="MDY0393932.1"/>
    </source>
</evidence>
<dbReference type="Gene3D" id="3.40.630.30">
    <property type="match status" value="1"/>
</dbReference>
<organism evidence="2 3">
    <name type="scientific">Tigheibacillus halophilus</name>
    <dbReference type="NCBI Taxonomy" id="361280"/>
    <lineage>
        <taxon>Bacteria</taxon>
        <taxon>Bacillati</taxon>
        <taxon>Bacillota</taxon>
        <taxon>Bacilli</taxon>
        <taxon>Bacillales</taxon>
        <taxon>Bacillaceae</taxon>
        <taxon>Tigheibacillus</taxon>
    </lineage>
</organism>
<reference evidence="2 3" key="1">
    <citation type="submission" date="2023-10" db="EMBL/GenBank/DDBJ databases">
        <title>Virgibacillus halophilus 5B73C genome.</title>
        <authorList>
            <person name="Miliotis G."/>
            <person name="Sengupta P."/>
            <person name="Hameed A."/>
            <person name="Chuvochina M."/>
            <person name="Mcdonagh F."/>
            <person name="Simpson A.C."/>
            <person name="Singh N.K."/>
            <person name="Rekha P.D."/>
            <person name="Raman K."/>
            <person name="Hugenholtz P."/>
            <person name="Venkateswaran K."/>
        </authorList>
    </citation>
    <scope>NUCLEOTIDE SEQUENCE [LARGE SCALE GENOMIC DNA]</scope>
    <source>
        <strain evidence="2 3">5B73C</strain>
    </source>
</reference>
<gene>
    <name evidence="2" type="ORF">RWE15_04960</name>
</gene>
<dbReference type="PANTHER" id="PTHR43441">
    <property type="entry name" value="RIBOSOMAL-PROTEIN-SERINE ACETYLTRANSFERASE"/>
    <property type="match status" value="1"/>
</dbReference>